<sequence length="148" mass="16141">MLIPSQFDPAAARLARVLIGRTAIVAGGNDNFIFRVRIEDAQARHPGAHLPFTACFNGGVSGRLQSKVKPGLTIGTIGQLVNGRRFKSPPGREVNVPLRRHGILQRCRRKPLVIARFAAIITIFTYNITIVGIKPYRAIARPGVQPQG</sequence>
<protein>
    <submittedName>
        <fullName evidence="2">Uncharacterized protein</fullName>
    </submittedName>
</protein>
<reference evidence="2" key="1">
    <citation type="journal article" date="2020" name="Vet. Microbiol.">
        <title>Characterisation of plasmids harbouring extended-spectrum cephalosporin resistance genes in Escherichia coli from French rivers.</title>
        <authorList>
            <person name="Baron S."/>
            <person name="Le Devendec L."/>
            <person name="Lucas P."/>
            <person name="Larvor E."/>
            <person name="Jove T."/>
            <person name="Kempf I."/>
        </authorList>
    </citation>
    <scope>NUCLEOTIDE SEQUENCE</scope>
    <source>
        <strain evidence="2">DH5alpha</strain>
        <plasmid evidence="2">pESBL31</plasmid>
    </source>
</reference>
<keyword evidence="1" id="KW-1133">Transmembrane helix</keyword>
<dbReference type="EMBL" id="MT230275">
    <property type="protein sequence ID" value="QJS04158.1"/>
    <property type="molecule type" value="Genomic_DNA"/>
</dbReference>
<organism evidence="2">
    <name type="scientific">Escherichia coli</name>
    <dbReference type="NCBI Taxonomy" id="562"/>
    <lineage>
        <taxon>Bacteria</taxon>
        <taxon>Pseudomonadati</taxon>
        <taxon>Pseudomonadota</taxon>
        <taxon>Gammaproteobacteria</taxon>
        <taxon>Enterobacterales</taxon>
        <taxon>Enterobacteriaceae</taxon>
        <taxon>Escherichia</taxon>
    </lineage>
</organism>
<feature type="transmembrane region" description="Helical" evidence="1">
    <location>
        <begin position="113"/>
        <end position="133"/>
    </location>
</feature>
<evidence type="ECO:0000313" key="2">
    <source>
        <dbReference type="EMBL" id="QJS04158.1"/>
    </source>
</evidence>
<accession>A0A6M4P365</accession>
<dbReference type="AlphaFoldDB" id="A0A6M4P365"/>
<keyword evidence="1" id="KW-0812">Transmembrane</keyword>
<keyword evidence="1" id="KW-0472">Membrane</keyword>
<keyword evidence="2" id="KW-0614">Plasmid</keyword>
<geneLocation type="plasmid" evidence="2">
    <name>pESBL31</name>
</geneLocation>
<name>A0A6M4P365_ECOLX</name>
<evidence type="ECO:0000256" key="1">
    <source>
        <dbReference type="SAM" id="Phobius"/>
    </source>
</evidence>
<proteinExistence type="predicted"/>
<gene>
    <name evidence="2" type="ORF">G6846_00110</name>
</gene>